<feature type="transmembrane region" description="Helical" evidence="1">
    <location>
        <begin position="36"/>
        <end position="57"/>
    </location>
</feature>
<dbReference type="EMBL" id="AP025637">
    <property type="protein sequence ID" value="BDG70614.1"/>
    <property type="molecule type" value="Genomic_DNA"/>
</dbReference>
<keyword evidence="1" id="KW-0472">Membrane</keyword>
<reference evidence="2 3" key="1">
    <citation type="journal article" date="2016" name="Microbes Environ.">
        <title>Phylogenetically diverse aerobic anoxygenic phototrophic bacteria isolated from epilithic biofilms in Tama river, Japan.</title>
        <authorList>
            <person name="Hirose S."/>
            <person name="Matsuura K."/>
            <person name="Haruta S."/>
        </authorList>
    </citation>
    <scope>NUCLEOTIDE SEQUENCE [LARGE SCALE GENOMIC DNA]</scope>
    <source>
        <strain evidence="2 3">S08</strain>
    </source>
</reference>
<feature type="transmembrane region" description="Helical" evidence="1">
    <location>
        <begin position="77"/>
        <end position="98"/>
    </location>
</feature>
<dbReference type="RefSeq" id="WP_244457933.1">
    <property type="nucleotide sequence ID" value="NZ_AP025637.1"/>
</dbReference>
<dbReference type="Pfam" id="PF14108">
    <property type="entry name" value="ABA4-like"/>
    <property type="match status" value="1"/>
</dbReference>
<protein>
    <recommendedName>
        <fullName evidence="4">DUF4281 domain-containing protein</fullName>
    </recommendedName>
</protein>
<proteinExistence type="predicted"/>
<gene>
    <name evidence="2" type="ORF">Rmf_05430</name>
</gene>
<keyword evidence="1" id="KW-0812">Transmembrane</keyword>
<organism evidence="2 3">
    <name type="scientific">Roseomonas fluvialis</name>
    <dbReference type="NCBI Taxonomy" id="1750527"/>
    <lineage>
        <taxon>Bacteria</taxon>
        <taxon>Pseudomonadati</taxon>
        <taxon>Pseudomonadota</taxon>
        <taxon>Alphaproteobacteria</taxon>
        <taxon>Acetobacterales</taxon>
        <taxon>Roseomonadaceae</taxon>
        <taxon>Roseomonas</taxon>
    </lineage>
</organism>
<evidence type="ECO:0008006" key="4">
    <source>
        <dbReference type="Google" id="ProtNLM"/>
    </source>
</evidence>
<dbReference type="InterPro" id="IPR025461">
    <property type="entry name" value="ABA4-like"/>
</dbReference>
<accession>A0ABN6NW08</accession>
<keyword evidence="3" id="KW-1185">Reference proteome</keyword>
<feature type="transmembrane region" description="Helical" evidence="1">
    <location>
        <begin position="110"/>
        <end position="131"/>
    </location>
</feature>
<evidence type="ECO:0000256" key="1">
    <source>
        <dbReference type="SAM" id="Phobius"/>
    </source>
</evidence>
<feature type="transmembrane region" description="Helical" evidence="1">
    <location>
        <begin position="6"/>
        <end position="24"/>
    </location>
</feature>
<dbReference type="Proteomes" id="UP000831327">
    <property type="component" value="Chromosome"/>
</dbReference>
<name>A0ABN6NW08_9PROT</name>
<keyword evidence="1" id="KW-1133">Transmembrane helix</keyword>
<sequence>MPAEALFSAANTLALAGWLVLVAAPRRRWAHWHVAGVGIPVALALLYAVLLATHAPGAEGGFSTLAGVRALFARDGLLLAGWVHYLAFDLFIGAWMCRRATQEALAWWQVYPALPLTFLAGPVGLLAFFALRAARRGAVVS</sequence>
<evidence type="ECO:0000313" key="3">
    <source>
        <dbReference type="Proteomes" id="UP000831327"/>
    </source>
</evidence>
<evidence type="ECO:0000313" key="2">
    <source>
        <dbReference type="EMBL" id="BDG70614.1"/>
    </source>
</evidence>